<reference evidence="5 6" key="1">
    <citation type="submission" date="2021-03" db="EMBL/GenBank/DDBJ databases">
        <authorList>
            <person name="King G.J."/>
            <person name="Bancroft I."/>
            <person name="Baten A."/>
            <person name="Bloomfield J."/>
            <person name="Borpatragohain P."/>
            <person name="He Z."/>
            <person name="Irish N."/>
            <person name="Irwin J."/>
            <person name="Liu K."/>
            <person name="Mauleon R.P."/>
            <person name="Moore J."/>
            <person name="Morris R."/>
            <person name="Ostergaard L."/>
            <person name="Wang B."/>
            <person name="Wells R."/>
        </authorList>
    </citation>
    <scope>NUCLEOTIDE SEQUENCE [LARGE SCALE GENOMIC DNA]</scope>
    <source>
        <strain evidence="5">R-o-18</strain>
        <tissue evidence="5">Leaf</tissue>
    </source>
</reference>
<dbReference type="Pfam" id="PF00098">
    <property type="entry name" value="zf-CCHC"/>
    <property type="match status" value="2"/>
</dbReference>
<dbReference type="Gene3D" id="4.10.60.10">
    <property type="entry name" value="Zinc finger, CCHC-type"/>
    <property type="match status" value="2"/>
</dbReference>
<feature type="transmembrane region" description="Helical" evidence="3">
    <location>
        <begin position="1026"/>
        <end position="1042"/>
    </location>
</feature>
<evidence type="ECO:0000256" key="2">
    <source>
        <dbReference type="SAM" id="MobiDB-lite"/>
    </source>
</evidence>
<sequence>MIIPLCKIKIHTTPKHRDWLPHFQRYDKFSVHTFIILDETPPFDSSQFGKYLNTLILERWHALDFITIPASLLSYRENICNDPIPQAQQGPISLQETLDLEPSERDIGELSQPPSTEIRSVTPPPSHPLGNPQTVFSDWLSVGRLENRRYLSNHWVSRDFKATSVFVTLRRVRSRSFSPRSAATRPHAQEEVPRVNRTRRHLRRTFAGATAAGHCPFAAGKPPPHRRRVSAAAGDFPVSHHRRWPPPATGLRRLAGRLAAGVHSYHFSTLLRGSETSGLAMLLVRACGAETFVSWTLLERAGVQRHTVLATLRIIYPYEEIRGVWTSFMLSSHCLSVVCVFSIPIPHGVTPLLLTPPIPFPFQMPPRKRVVRTQAASASREGGDEHVPPPVPPIDQDALRQMVQDAARQAAQEAVQQAVQEAARVAAQEVVRQMAAAQQGQQVPPVQAQGHQQPPIQPVPPVQVQGQQQPPIQHVPGIFQVPPPAPPVLPGQVPEVVPPVLPGQVPEVDETLMRVMRQMKTVGLETFEGTVDPGAAYKWKHRLASCLQTINCPLRLCLNIAELYLRGDALVWWDGVRSMRDGDMTYEDFLIAFDKKYFPREALHQKRNAFEHLRQGTRSIREYKREFFQLRLFAGNHFDGEDLIRRFLDGMRVDLCGRCSMVTYTSLEDLVEKAVVQEACVAEEQKYSKAPLKTRRTSEPQKRTWEQLGTPSCDKCRRHHFGECITCFNCGKMGHKSRDCRSRPFGARGVAPAAPAGQAAAAQTAPVAQGAHAAPAAAYAPGACFTCGQFGHISRFCPTKRPGAKRQAITPRKSLRRQTPADLEPSERDIGELSQPPSTEIRSVTPPPSHPLGHQCVRDVETSPEQEFQPEIRRDAPTRAGGSSARESHAPPSPPDIRGATAAGHRPFAEGKPPPHRRRVSAAAGDFPVSHHRRWPPPATGLRRLAGRLAAGVHSYHFSTLLRGSETSGLAMLLVRACGAETFVSWTLLERAGVRLTSRSDCYRIGALGVLFLLFSDFRFYDFIDISGFISFIAFMVIYWIYDFGVDF</sequence>
<keyword evidence="3" id="KW-0472">Membrane</keyword>
<proteinExistence type="predicted"/>
<keyword evidence="1" id="KW-0863">Zinc-finger</keyword>
<dbReference type="EMBL" id="JADBGQ010000006">
    <property type="protein sequence ID" value="KAG5393368.1"/>
    <property type="molecule type" value="Genomic_DNA"/>
</dbReference>
<dbReference type="InterPro" id="IPR005162">
    <property type="entry name" value="Retrotrans_gag_dom"/>
</dbReference>
<evidence type="ECO:0000259" key="4">
    <source>
        <dbReference type="PROSITE" id="PS50158"/>
    </source>
</evidence>
<name>A0ABQ7M3K6_BRACM</name>
<evidence type="ECO:0000313" key="5">
    <source>
        <dbReference type="EMBL" id="KAG5393368.1"/>
    </source>
</evidence>
<dbReference type="PANTHER" id="PTHR34482:SF49">
    <property type="entry name" value="RETROTRANSPOSON GAG DOMAIN-CONTAINING PROTEIN"/>
    <property type="match status" value="1"/>
</dbReference>
<protein>
    <recommendedName>
        <fullName evidence="4">CCHC-type domain-containing protein</fullName>
    </recommendedName>
</protein>
<dbReference type="InterPro" id="IPR036875">
    <property type="entry name" value="Znf_CCHC_sf"/>
</dbReference>
<dbReference type="Pfam" id="PF03732">
    <property type="entry name" value="Retrotrans_gag"/>
    <property type="match status" value="1"/>
</dbReference>
<organism evidence="5 6">
    <name type="scientific">Brassica rapa subsp. trilocularis</name>
    <dbReference type="NCBI Taxonomy" id="1813537"/>
    <lineage>
        <taxon>Eukaryota</taxon>
        <taxon>Viridiplantae</taxon>
        <taxon>Streptophyta</taxon>
        <taxon>Embryophyta</taxon>
        <taxon>Tracheophyta</taxon>
        <taxon>Spermatophyta</taxon>
        <taxon>Magnoliopsida</taxon>
        <taxon>eudicotyledons</taxon>
        <taxon>Gunneridae</taxon>
        <taxon>Pentapetalae</taxon>
        <taxon>rosids</taxon>
        <taxon>malvids</taxon>
        <taxon>Brassicales</taxon>
        <taxon>Brassicaceae</taxon>
        <taxon>Brassiceae</taxon>
        <taxon>Brassica</taxon>
    </lineage>
</organism>
<dbReference type="PANTHER" id="PTHR34482">
    <property type="entry name" value="DNA DAMAGE-INDUCIBLE PROTEIN 1-LIKE"/>
    <property type="match status" value="1"/>
</dbReference>
<dbReference type="SMART" id="SM00343">
    <property type="entry name" value="ZnF_C2HC"/>
    <property type="match status" value="2"/>
</dbReference>
<feature type="region of interest" description="Disordered" evidence="2">
    <location>
        <begin position="798"/>
        <end position="920"/>
    </location>
</feature>
<feature type="domain" description="CCHC-type" evidence="4">
    <location>
        <begin position="727"/>
        <end position="742"/>
    </location>
</feature>
<keyword evidence="1" id="KW-0862">Zinc</keyword>
<evidence type="ECO:0000256" key="3">
    <source>
        <dbReference type="SAM" id="Phobius"/>
    </source>
</evidence>
<keyword evidence="3" id="KW-0812">Transmembrane</keyword>
<feature type="region of interest" description="Disordered" evidence="2">
    <location>
        <begin position="104"/>
        <end position="132"/>
    </location>
</feature>
<dbReference type="SUPFAM" id="SSF57756">
    <property type="entry name" value="Retrovirus zinc finger-like domains"/>
    <property type="match status" value="2"/>
</dbReference>
<accession>A0ABQ7M3K6</accession>
<evidence type="ECO:0000313" key="6">
    <source>
        <dbReference type="Proteomes" id="UP000823674"/>
    </source>
</evidence>
<gene>
    <name evidence="5" type="primary">A06g504970.1_BraROA</name>
    <name evidence="5" type="ORF">IGI04_023331</name>
</gene>
<dbReference type="PROSITE" id="PS50158">
    <property type="entry name" value="ZF_CCHC"/>
    <property type="match status" value="2"/>
</dbReference>
<evidence type="ECO:0000256" key="1">
    <source>
        <dbReference type="PROSITE-ProRule" id="PRU00047"/>
    </source>
</evidence>
<keyword evidence="3" id="KW-1133">Transmembrane helix</keyword>
<comment type="caution">
    <text evidence="5">The sequence shown here is derived from an EMBL/GenBank/DDBJ whole genome shotgun (WGS) entry which is preliminary data.</text>
</comment>
<dbReference type="InterPro" id="IPR001878">
    <property type="entry name" value="Znf_CCHC"/>
</dbReference>
<keyword evidence="1" id="KW-0479">Metal-binding</keyword>
<dbReference type="Proteomes" id="UP000823674">
    <property type="component" value="Chromosome A06"/>
</dbReference>
<feature type="region of interest" description="Disordered" evidence="2">
    <location>
        <begin position="371"/>
        <end position="393"/>
    </location>
</feature>
<keyword evidence="6" id="KW-1185">Reference proteome</keyword>
<feature type="domain" description="CCHC-type" evidence="4">
    <location>
        <begin position="784"/>
        <end position="798"/>
    </location>
</feature>